<keyword evidence="1" id="KW-1133">Transmembrane helix</keyword>
<keyword evidence="1" id="KW-0812">Transmembrane</keyword>
<evidence type="ECO:0000256" key="2">
    <source>
        <dbReference type="SAM" id="SignalP"/>
    </source>
</evidence>
<protein>
    <submittedName>
        <fullName evidence="4">Uncharacterized protein</fullName>
    </submittedName>
</protein>
<sequence>MTFAQFVCPFTFLLICTAQTVQNNANASLNFNELEGEQQAAKFQFLASTGLIIMLVFAALSATGCFVGILYWIIMRIRG</sequence>
<organism evidence="3 4">
    <name type="scientific">Globodera rostochiensis</name>
    <name type="common">Golden nematode worm</name>
    <name type="synonym">Heterodera rostochiensis</name>
    <dbReference type="NCBI Taxonomy" id="31243"/>
    <lineage>
        <taxon>Eukaryota</taxon>
        <taxon>Metazoa</taxon>
        <taxon>Ecdysozoa</taxon>
        <taxon>Nematoda</taxon>
        <taxon>Chromadorea</taxon>
        <taxon>Rhabditida</taxon>
        <taxon>Tylenchina</taxon>
        <taxon>Tylenchomorpha</taxon>
        <taxon>Tylenchoidea</taxon>
        <taxon>Heteroderidae</taxon>
        <taxon>Heteroderinae</taxon>
        <taxon>Globodera</taxon>
    </lineage>
</organism>
<evidence type="ECO:0000313" key="4">
    <source>
        <dbReference type="WBParaSite" id="Gr19_v10_g1353.t1"/>
    </source>
</evidence>
<feature type="chain" id="PRO_5037746753" evidence="2">
    <location>
        <begin position="19"/>
        <end position="79"/>
    </location>
</feature>
<feature type="transmembrane region" description="Helical" evidence="1">
    <location>
        <begin position="51"/>
        <end position="74"/>
    </location>
</feature>
<dbReference type="Proteomes" id="UP000887572">
    <property type="component" value="Unplaced"/>
</dbReference>
<proteinExistence type="predicted"/>
<name>A0A914H4C7_GLORO</name>
<evidence type="ECO:0000313" key="3">
    <source>
        <dbReference type="Proteomes" id="UP000887572"/>
    </source>
</evidence>
<dbReference type="WBParaSite" id="Gr19_v10_g1353.t1">
    <property type="protein sequence ID" value="Gr19_v10_g1353.t1"/>
    <property type="gene ID" value="Gr19_v10_g1353"/>
</dbReference>
<reference evidence="4" key="1">
    <citation type="submission" date="2022-11" db="UniProtKB">
        <authorList>
            <consortium name="WormBaseParasite"/>
        </authorList>
    </citation>
    <scope>IDENTIFICATION</scope>
</reference>
<evidence type="ECO:0000256" key="1">
    <source>
        <dbReference type="SAM" id="Phobius"/>
    </source>
</evidence>
<accession>A0A914H4C7</accession>
<dbReference type="AlphaFoldDB" id="A0A914H4C7"/>
<keyword evidence="3" id="KW-1185">Reference proteome</keyword>
<feature type="signal peptide" evidence="2">
    <location>
        <begin position="1"/>
        <end position="18"/>
    </location>
</feature>
<keyword evidence="1" id="KW-0472">Membrane</keyword>
<keyword evidence="2" id="KW-0732">Signal</keyword>